<dbReference type="AlphaFoldDB" id="A0A1Y1XWQ5"/>
<evidence type="ECO:0000256" key="1">
    <source>
        <dbReference type="SAM" id="MobiDB-lite"/>
    </source>
</evidence>
<organism evidence="3 4">
    <name type="scientific">Basidiobolus meristosporus CBS 931.73</name>
    <dbReference type="NCBI Taxonomy" id="1314790"/>
    <lineage>
        <taxon>Eukaryota</taxon>
        <taxon>Fungi</taxon>
        <taxon>Fungi incertae sedis</taxon>
        <taxon>Zoopagomycota</taxon>
        <taxon>Entomophthoromycotina</taxon>
        <taxon>Basidiobolomycetes</taxon>
        <taxon>Basidiobolales</taxon>
        <taxon>Basidiobolaceae</taxon>
        <taxon>Basidiobolus</taxon>
    </lineage>
</organism>
<evidence type="ECO:0000313" key="3">
    <source>
        <dbReference type="EMBL" id="ORX90189.1"/>
    </source>
</evidence>
<dbReference type="Proteomes" id="UP000193498">
    <property type="component" value="Unassembled WGS sequence"/>
</dbReference>
<evidence type="ECO:0000313" key="4">
    <source>
        <dbReference type="Proteomes" id="UP000193498"/>
    </source>
</evidence>
<feature type="region of interest" description="Disordered" evidence="1">
    <location>
        <begin position="80"/>
        <end position="150"/>
    </location>
</feature>
<reference evidence="3 4" key="1">
    <citation type="submission" date="2016-07" db="EMBL/GenBank/DDBJ databases">
        <title>Pervasive Adenine N6-methylation of Active Genes in Fungi.</title>
        <authorList>
            <consortium name="DOE Joint Genome Institute"/>
            <person name="Mondo S.J."/>
            <person name="Dannebaum R.O."/>
            <person name="Kuo R.C."/>
            <person name="Labutti K."/>
            <person name="Haridas S."/>
            <person name="Kuo A."/>
            <person name="Salamov A."/>
            <person name="Ahrendt S.R."/>
            <person name="Lipzen A."/>
            <person name="Sullivan W."/>
            <person name="Andreopoulos W.B."/>
            <person name="Clum A."/>
            <person name="Lindquist E."/>
            <person name="Daum C."/>
            <person name="Ramamoorthy G.K."/>
            <person name="Gryganskyi A."/>
            <person name="Culley D."/>
            <person name="Magnuson J.K."/>
            <person name="James T.Y."/>
            <person name="O'Malley M.A."/>
            <person name="Stajich J.E."/>
            <person name="Spatafora J.W."/>
            <person name="Visel A."/>
            <person name="Grigoriev I.V."/>
        </authorList>
    </citation>
    <scope>NUCLEOTIDE SEQUENCE [LARGE SCALE GENOMIC DNA]</scope>
    <source>
        <strain evidence="3 4">CBS 931.73</strain>
    </source>
</reference>
<accession>A0A1Y1XWQ5</accession>
<feature type="signal peptide" evidence="2">
    <location>
        <begin position="1"/>
        <end position="20"/>
    </location>
</feature>
<dbReference type="InParanoid" id="A0A1Y1XWQ5"/>
<gene>
    <name evidence="3" type="ORF">K493DRAFT_61220</name>
</gene>
<evidence type="ECO:0000256" key="2">
    <source>
        <dbReference type="SAM" id="SignalP"/>
    </source>
</evidence>
<dbReference type="EMBL" id="MCFE01000394">
    <property type="protein sequence ID" value="ORX90189.1"/>
    <property type="molecule type" value="Genomic_DNA"/>
</dbReference>
<keyword evidence="2" id="KW-0732">Signal</keyword>
<protein>
    <submittedName>
        <fullName evidence="3">Uncharacterized protein</fullName>
    </submittedName>
</protein>
<feature type="compositionally biased region" description="Low complexity" evidence="1">
    <location>
        <begin position="80"/>
        <end position="105"/>
    </location>
</feature>
<sequence length="150" mass="17188">MQRTFRILSASVFLFGVSSASPITTYDNQQIEQYPYFDQGIQADFGGNTDNEPSMSYTPTYYQLESSDAYPLLDNAQTNSAQNAQALSNQNQYDQVQQVDQTLYQPSAPTYMQSITPDEDDTEDSSDDDDQPSCKRCQRRYRRSRYSGRF</sequence>
<keyword evidence="4" id="KW-1185">Reference proteome</keyword>
<name>A0A1Y1XWQ5_9FUNG</name>
<comment type="caution">
    <text evidence="3">The sequence shown here is derived from an EMBL/GenBank/DDBJ whole genome shotgun (WGS) entry which is preliminary data.</text>
</comment>
<feature type="compositionally biased region" description="Acidic residues" evidence="1">
    <location>
        <begin position="117"/>
        <end position="131"/>
    </location>
</feature>
<feature type="compositionally biased region" description="Basic residues" evidence="1">
    <location>
        <begin position="136"/>
        <end position="150"/>
    </location>
</feature>
<feature type="compositionally biased region" description="Polar residues" evidence="1">
    <location>
        <begin position="107"/>
        <end position="116"/>
    </location>
</feature>
<feature type="chain" id="PRO_5012101422" evidence="2">
    <location>
        <begin position="21"/>
        <end position="150"/>
    </location>
</feature>
<proteinExistence type="predicted"/>